<comment type="caution">
    <text evidence="4">The sequence shown here is derived from an EMBL/GenBank/DDBJ whole genome shotgun (WGS) entry which is preliminary data.</text>
</comment>
<comment type="similarity">
    <text evidence="1">Belongs to the 'GDSL' lipolytic enzyme family.</text>
</comment>
<protein>
    <submittedName>
        <fullName evidence="4">GDSL family lipase</fullName>
    </submittedName>
</protein>
<proteinExistence type="inferred from homology"/>
<evidence type="ECO:0000313" key="5">
    <source>
        <dbReference type="Proteomes" id="UP000247980"/>
    </source>
</evidence>
<evidence type="ECO:0000259" key="3">
    <source>
        <dbReference type="Pfam" id="PF13472"/>
    </source>
</evidence>
<dbReference type="InterPro" id="IPR013830">
    <property type="entry name" value="SGNH_hydro"/>
</dbReference>
<name>A0A2V5J813_9MICC</name>
<dbReference type="OrthoDB" id="9802318at2"/>
<reference evidence="4 5" key="1">
    <citation type="submission" date="2018-05" db="EMBL/GenBank/DDBJ databases">
        <title>Genetic diversity of glacier-inhabiting Cryobacterium bacteria in China and description of Cryobacterium mengkeensis sp. nov. and Arthrobacter glacialis sp. nov.</title>
        <authorList>
            <person name="Liu Q."/>
            <person name="Xin Y.-H."/>
        </authorList>
    </citation>
    <scope>NUCLEOTIDE SEQUENCE [LARGE SCALE GENOMIC DNA]</scope>
    <source>
        <strain evidence="4 5">B7</strain>
    </source>
</reference>
<dbReference type="EMBL" id="QJVC01000004">
    <property type="protein sequence ID" value="PYI39060.1"/>
    <property type="molecule type" value="Genomic_DNA"/>
</dbReference>
<dbReference type="SUPFAM" id="SSF52266">
    <property type="entry name" value="SGNH hydrolase"/>
    <property type="match status" value="1"/>
</dbReference>
<keyword evidence="5" id="KW-1185">Reference proteome</keyword>
<dbReference type="PANTHER" id="PTHR43695">
    <property type="entry name" value="PUTATIVE (AFU_ORTHOLOGUE AFUA_2G17250)-RELATED"/>
    <property type="match status" value="1"/>
</dbReference>
<dbReference type="RefSeq" id="WP_110484623.1">
    <property type="nucleotide sequence ID" value="NZ_QJVC01000004.1"/>
</dbReference>
<accession>A0A2V5J813</accession>
<dbReference type="PANTHER" id="PTHR43695:SF1">
    <property type="entry name" value="RHAMNOGALACTURONAN ACETYLESTERASE"/>
    <property type="match status" value="1"/>
</dbReference>
<dbReference type="GO" id="GO:0016787">
    <property type="term" value="F:hydrolase activity"/>
    <property type="evidence" value="ECO:0007669"/>
    <property type="project" value="UniProtKB-KW"/>
</dbReference>
<evidence type="ECO:0000256" key="1">
    <source>
        <dbReference type="ARBA" id="ARBA00008668"/>
    </source>
</evidence>
<dbReference type="Proteomes" id="UP000247980">
    <property type="component" value="Unassembled WGS sequence"/>
</dbReference>
<dbReference type="CDD" id="cd01821">
    <property type="entry name" value="Rhamnogalacturan_acetylesterase_like"/>
    <property type="match status" value="1"/>
</dbReference>
<dbReference type="InterPro" id="IPR037459">
    <property type="entry name" value="RhgT-like"/>
</dbReference>
<feature type="domain" description="SGNH hydrolase-type esterase" evidence="3">
    <location>
        <begin position="6"/>
        <end position="195"/>
    </location>
</feature>
<dbReference type="InterPro" id="IPR036514">
    <property type="entry name" value="SGNH_hydro_sf"/>
</dbReference>
<gene>
    <name evidence="4" type="ORF">CVS30_07040</name>
</gene>
<organism evidence="4 5">
    <name type="scientific">Arthrobacter psychrolactophilus</name>
    <dbReference type="NCBI Taxonomy" id="92442"/>
    <lineage>
        <taxon>Bacteria</taxon>
        <taxon>Bacillati</taxon>
        <taxon>Actinomycetota</taxon>
        <taxon>Actinomycetes</taxon>
        <taxon>Micrococcales</taxon>
        <taxon>Micrococcaceae</taxon>
        <taxon>Arthrobacter</taxon>
    </lineage>
</organism>
<keyword evidence="2" id="KW-0378">Hydrolase</keyword>
<evidence type="ECO:0000313" key="4">
    <source>
        <dbReference type="EMBL" id="PYI39060.1"/>
    </source>
</evidence>
<sequence>MKILLAGDSTVANCPTEEYPMSGWGAELPPHVFTRAAVHNFAKGGASTESFREEGLWGKLLEITETGDAVLLQFGHNDQKLSHLGAVNGYTSNLKQMISEVRERGAHVVLCTSVERRNFVSGAQQATLADYADAVRVLAEEEQLPLIDLSEWTTELYETAGEAGSMEYFTHLVPGEHGHWPEGLQDNTHFNRVGAATIAEYVAQELGRILP</sequence>
<dbReference type="Gene3D" id="3.40.50.1110">
    <property type="entry name" value="SGNH hydrolase"/>
    <property type="match status" value="1"/>
</dbReference>
<evidence type="ECO:0000256" key="2">
    <source>
        <dbReference type="ARBA" id="ARBA00022801"/>
    </source>
</evidence>
<dbReference type="AlphaFoldDB" id="A0A2V5J813"/>
<dbReference type="Pfam" id="PF13472">
    <property type="entry name" value="Lipase_GDSL_2"/>
    <property type="match status" value="1"/>
</dbReference>